<dbReference type="InterPro" id="IPR029058">
    <property type="entry name" value="AB_hydrolase_fold"/>
</dbReference>
<evidence type="ECO:0000256" key="1">
    <source>
        <dbReference type="PROSITE-ProRule" id="PRU00023"/>
    </source>
</evidence>
<dbReference type="Proteomes" id="UP000077002">
    <property type="component" value="Unassembled WGS sequence"/>
</dbReference>
<dbReference type="GeneID" id="34597943"/>
<feature type="repeat" description="ANK" evidence="1">
    <location>
        <begin position="566"/>
        <end position="598"/>
    </location>
</feature>
<name>A0A177FI60_9EURO</name>
<sequence>MATNKNRNTVRARNVPLEYSFESVKDVICRRFEASEKTTITCKITLAPTCTDDGETQTAIIKFSPSMPSFLSRLSEKREQIEVKGSRDIDIDQDFYGLTQLYPTHGSRIPLDIIAVTGLNGHAFGSWTGGKDRMWLRDFLCEDEYLKACRTMIFGYNAKLKDQAVHMTRDYVRSFLEELRKARKTREERNRPIVFLGHSFGGILIAHALVKAREKDDGSLVKATHAFLFFGVPHRGISLSDVTKMVKDLDYPPQREKLVNEIIESSSGINPIMESFINMTMGKKIVSFYETRMTRAVAKNEDGSYGRSGEYIEVVKEPSARFYLPHQIEEAIPVDGDHSTMVKFASSADDTYQSVRNYLRGYLESFGFTSGSSFASRNVHDPSDSHHAVAEGLVAHFAHTPEPLDQALRLAADLGLVVEALCLLRKGARPNFWDTEPRPLGALSSHSATISGPRWKIKSNGDIMGPGETAIFRAAVRNHKHVVELLLQWQADPNLAAESGKTPLHEAASCGHLALVQLLLEHRADPNARDSMWESTPLHDAARAGTTAVALLHRYHADLNAQLKFSRDTPLHLAVREGHEEVVYFLLEKNANPVPTNKSGRRPVHDAARAGNISLVGWLLERDRKGETDPRDNRGWTPMHEAAYGGHNDVVWLLLRRGADGNAALRDGRRAVDLAKERGHGETRKLILASTAGE</sequence>
<dbReference type="SMART" id="SM00248">
    <property type="entry name" value="ANK"/>
    <property type="match status" value="6"/>
</dbReference>
<dbReference type="InterPro" id="IPR036770">
    <property type="entry name" value="Ankyrin_rpt-contain_sf"/>
</dbReference>
<evidence type="ECO:0000313" key="4">
    <source>
        <dbReference type="Proteomes" id="UP000077002"/>
    </source>
</evidence>
<gene>
    <name evidence="3" type="ORF">AYO21_02770</name>
</gene>
<feature type="repeat" description="ANK" evidence="1">
    <location>
        <begin position="634"/>
        <end position="666"/>
    </location>
</feature>
<evidence type="ECO:0000256" key="2">
    <source>
        <dbReference type="SAM" id="Phobius"/>
    </source>
</evidence>
<dbReference type="PANTHER" id="PTHR46224:SF64">
    <property type="entry name" value="IQ MOTIF AND ANKYRIN REPEAT DOMAIN-CONTAINING PROTEIN 1"/>
    <property type="match status" value="1"/>
</dbReference>
<comment type="caution">
    <text evidence="3">The sequence shown here is derived from an EMBL/GenBank/DDBJ whole genome shotgun (WGS) entry which is preliminary data.</text>
</comment>
<dbReference type="Pfam" id="PF00023">
    <property type="entry name" value="Ank"/>
    <property type="match status" value="1"/>
</dbReference>
<reference evidence="3 4" key="1">
    <citation type="submission" date="2016-03" db="EMBL/GenBank/DDBJ databases">
        <title>Draft genome sequence of the Fonsecaea monophora CBS 269.37.</title>
        <authorList>
            <person name="Bombassaro A."/>
            <person name="Vinicius W.A."/>
            <person name="De Hoog S."/>
            <person name="Sun J."/>
            <person name="Souza E.M."/>
            <person name="Raittz R.T."/>
            <person name="Costa F."/>
            <person name="Leao A.C."/>
            <person name="Tadra-Sfeir M.Z."/>
            <person name="Baura V."/>
            <person name="Balsanelli E."/>
            <person name="Pedrosa F.O."/>
            <person name="Moreno L.F."/>
            <person name="Steffens M.B."/>
            <person name="Xi L."/>
            <person name="Bocca A.L."/>
            <person name="Felipe M.S."/>
            <person name="Teixeira M."/>
            <person name="Telles Filho F.Q."/>
            <person name="Azevedo C.M."/>
            <person name="Gomes R."/>
            <person name="Vicente V.A."/>
        </authorList>
    </citation>
    <scope>NUCLEOTIDE SEQUENCE [LARGE SCALE GENOMIC DNA]</scope>
    <source>
        <strain evidence="3 4">CBS 269.37</strain>
    </source>
</reference>
<dbReference type="OrthoDB" id="1658288at2759"/>
<evidence type="ECO:0000313" key="3">
    <source>
        <dbReference type="EMBL" id="OAG42819.1"/>
    </source>
</evidence>
<dbReference type="InterPro" id="IPR002110">
    <property type="entry name" value="Ankyrin_rpt"/>
</dbReference>
<dbReference type="PROSITE" id="PS50088">
    <property type="entry name" value="ANK_REPEAT"/>
    <property type="match status" value="4"/>
</dbReference>
<keyword evidence="2" id="KW-0472">Membrane</keyword>
<dbReference type="Gene3D" id="1.25.40.20">
    <property type="entry name" value="Ankyrin repeat-containing domain"/>
    <property type="match status" value="2"/>
</dbReference>
<keyword evidence="2" id="KW-0812">Transmembrane</keyword>
<dbReference type="SUPFAM" id="SSF53474">
    <property type="entry name" value="alpha/beta-Hydrolases"/>
    <property type="match status" value="1"/>
</dbReference>
<dbReference type="PROSITE" id="PS50297">
    <property type="entry name" value="ANK_REP_REGION"/>
    <property type="match status" value="3"/>
</dbReference>
<proteinExistence type="predicted"/>
<dbReference type="RefSeq" id="XP_022514771.1">
    <property type="nucleotide sequence ID" value="XM_022652746.1"/>
</dbReference>
<dbReference type="Gene3D" id="3.40.50.1820">
    <property type="entry name" value="alpha/beta hydrolase"/>
    <property type="match status" value="1"/>
</dbReference>
<feature type="repeat" description="ANK" evidence="1">
    <location>
        <begin position="499"/>
        <end position="531"/>
    </location>
</feature>
<keyword evidence="2" id="KW-1133">Transmembrane helix</keyword>
<dbReference type="AlphaFoldDB" id="A0A177FI60"/>
<dbReference type="PRINTS" id="PR01415">
    <property type="entry name" value="ANKYRIN"/>
</dbReference>
<feature type="repeat" description="ANK" evidence="1">
    <location>
        <begin position="466"/>
        <end position="498"/>
    </location>
</feature>
<keyword evidence="1" id="KW-0040">ANK repeat</keyword>
<dbReference type="InterPro" id="IPR051616">
    <property type="entry name" value="Cul2-RING_E3_ligase_SR"/>
</dbReference>
<accession>A0A177FI60</accession>
<keyword evidence="4" id="KW-1185">Reference proteome</keyword>
<protein>
    <submittedName>
        <fullName evidence="3">Uncharacterized protein</fullName>
    </submittedName>
</protein>
<feature type="transmembrane region" description="Helical" evidence="2">
    <location>
        <begin position="193"/>
        <end position="210"/>
    </location>
</feature>
<organism evidence="3 4">
    <name type="scientific">Fonsecaea monophora</name>
    <dbReference type="NCBI Taxonomy" id="254056"/>
    <lineage>
        <taxon>Eukaryota</taxon>
        <taxon>Fungi</taxon>
        <taxon>Dikarya</taxon>
        <taxon>Ascomycota</taxon>
        <taxon>Pezizomycotina</taxon>
        <taxon>Eurotiomycetes</taxon>
        <taxon>Chaetothyriomycetidae</taxon>
        <taxon>Chaetothyriales</taxon>
        <taxon>Herpotrichiellaceae</taxon>
        <taxon>Fonsecaea</taxon>
    </lineage>
</organism>
<dbReference type="EMBL" id="LVKK01000013">
    <property type="protein sequence ID" value="OAG42819.1"/>
    <property type="molecule type" value="Genomic_DNA"/>
</dbReference>
<dbReference type="PANTHER" id="PTHR46224">
    <property type="entry name" value="ANKYRIN REPEAT FAMILY PROTEIN"/>
    <property type="match status" value="1"/>
</dbReference>
<dbReference type="SUPFAM" id="SSF48403">
    <property type="entry name" value="Ankyrin repeat"/>
    <property type="match status" value="1"/>
</dbReference>
<dbReference type="Pfam" id="PF12796">
    <property type="entry name" value="Ank_2"/>
    <property type="match status" value="2"/>
</dbReference>